<evidence type="ECO:0000256" key="3">
    <source>
        <dbReference type="ARBA" id="ARBA00023204"/>
    </source>
</evidence>
<sequence>MMTSKSLDSTETLIDHNSNNHNKLVQRTTDTSIASVVSGSSQDDKDYSHTPSQSCTNHANQPNDANHLHPPSSSELSINTSAANVQPHSQPHPYSPSPTSTVTTSSNISMEEQQRLLLKEKSLDEIKQQCSTLIHELEGNQHPELIIKKHIQQLKKYNELKDVALQLITLIADQRQVKTTDILDEMKVECSDETTLEK</sequence>
<dbReference type="EMBL" id="OZ022405">
    <property type="protein sequence ID" value="CAK9435540.1"/>
    <property type="molecule type" value="Genomic_DNA"/>
</dbReference>
<keyword evidence="6" id="KW-1185">Reference proteome</keyword>
<keyword evidence="3" id="KW-0234">DNA repair</keyword>
<feature type="compositionally biased region" description="Polar residues" evidence="4">
    <location>
        <begin position="1"/>
        <end position="41"/>
    </location>
</feature>
<gene>
    <name evidence="5" type="ORF">LODBEIA_P02670</name>
</gene>
<feature type="compositionally biased region" description="Polar residues" evidence="4">
    <location>
        <begin position="49"/>
        <end position="64"/>
    </location>
</feature>
<feature type="compositionally biased region" description="Low complexity" evidence="4">
    <location>
        <begin position="85"/>
        <end position="106"/>
    </location>
</feature>
<proteinExistence type="inferred from homology"/>
<protein>
    <recommendedName>
        <fullName evidence="7">Swi5-domain-containing protein</fullName>
    </recommendedName>
</protein>
<evidence type="ECO:0000256" key="1">
    <source>
        <dbReference type="ARBA" id="ARBA00008060"/>
    </source>
</evidence>
<evidence type="ECO:0000313" key="6">
    <source>
        <dbReference type="Proteomes" id="UP001497383"/>
    </source>
</evidence>
<evidence type="ECO:0008006" key="7">
    <source>
        <dbReference type="Google" id="ProtNLM"/>
    </source>
</evidence>
<evidence type="ECO:0000256" key="2">
    <source>
        <dbReference type="ARBA" id="ARBA00022763"/>
    </source>
</evidence>
<reference evidence="5 6" key="1">
    <citation type="submission" date="2024-03" db="EMBL/GenBank/DDBJ databases">
        <authorList>
            <person name="Brejova B."/>
        </authorList>
    </citation>
    <scope>NUCLEOTIDE SEQUENCE [LARGE SCALE GENOMIC DNA]</scope>
    <source>
        <strain evidence="5 6">CBS 14171</strain>
    </source>
</reference>
<dbReference type="RefSeq" id="XP_066827205.1">
    <property type="nucleotide sequence ID" value="XM_066972694.1"/>
</dbReference>
<dbReference type="Pfam" id="PF07061">
    <property type="entry name" value="Swi5"/>
    <property type="match status" value="1"/>
</dbReference>
<dbReference type="Proteomes" id="UP001497383">
    <property type="component" value="Chromosome 1"/>
</dbReference>
<feature type="region of interest" description="Disordered" evidence="4">
    <location>
        <begin position="1"/>
        <end position="106"/>
    </location>
</feature>
<evidence type="ECO:0000256" key="4">
    <source>
        <dbReference type="SAM" id="MobiDB-lite"/>
    </source>
</evidence>
<keyword evidence="2" id="KW-0227">DNA damage</keyword>
<evidence type="ECO:0000313" key="5">
    <source>
        <dbReference type="EMBL" id="CAK9435540.1"/>
    </source>
</evidence>
<comment type="similarity">
    <text evidence="1">Belongs to the SWI5/SAE3 family.</text>
</comment>
<name>A0ABP0ZCY9_9ASCO</name>
<dbReference type="InterPro" id="IPR010760">
    <property type="entry name" value="DNA-repair_Swi5"/>
</dbReference>
<dbReference type="Gene3D" id="1.20.5.170">
    <property type="match status" value="1"/>
</dbReference>
<dbReference type="PANTHER" id="PTHR28529:SF2">
    <property type="entry name" value="DNA REPAIR PROTEIN SWI5 HOMOLOG"/>
    <property type="match status" value="1"/>
</dbReference>
<accession>A0ABP0ZCY9</accession>
<dbReference type="PANTHER" id="PTHR28529">
    <property type="entry name" value="DNA REPAIR PROTEIN SWI5 HOMOLOG"/>
    <property type="match status" value="1"/>
</dbReference>
<feature type="compositionally biased region" description="Polar residues" evidence="4">
    <location>
        <begin position="71"/>
        <end position="84"/>
    </location>
</feature>
<organism evidence="5 6">
    <name type="scientific">Lodderomyces beijingensis</name>
    <dbReference type="NCBI Taxonomy" id="1775926"/>
    <lineage>
        <taxon>Eukaryota</taxon>
        <taxon>Fungi</taxon>
        <taxon>Dikarya</taxon>
        <taxon>Ascomycota</taxon>
        <taxon>Saccharomycotina</taxon>
        <taxon>Pichiomycetes</taxon>
        <taxon>Debaryomycetaceae</taxon>
        <taxon>Candida/Lodderomyces clade</taxon>
        <taxon>Lodderomyces</taxon>
    </lineage>
</organism>
<dbReference type="GeneID" id="92205463"/>